<dbReference type="SMART" id="SM00449">
    <property type="entry name" value="SPRY"/>
    <property type="match status" value="1"/>
</dbReference>
<dbReference type="PROSITE" id="PS50225">
    <property type="entry name" value="SOCS"/>
    <property type="match status" value="1"/>
</dbReference>
<dbReference type="InterPro" id="IPR050672">
    <property type="entry name" value="FBXO45-Fsn/SPSB_families"/>
</dbReference>
<dbReference type="Gene3D" id="2.60.120.920">
    <property type="match status" value="1"/>
</dbReference>
<sequence length="393" mass="43524">MIIFGCSSTPTPLSPWLAATPSHTTTPASTTTSSATVTPSTPRRHFVLLPPPGPSPSSTPTTSTSRNRSTGVSGMVAFDNHPRRNGGTSTSLRPLLSENINPSSSSSLTTTNIPRSQRRGNSTKSSSSRCESSANPSHHPYYTLDGGNLRPYKFDTILSNPPLDQETLEKHSWNPEDRSLNIFVKDDDRLTFHRHPVAQSTDCIRGKIGYSKGFHVWKITWPQRMRGTHAVIGLATKAAPLHQVGYVSLIGQNPESYGWDIIRNKCYNDGKITNGWNFPSSSTIGETSFTVPDSFYCILDMDDGYMAFATDTKFLGIAFCDLKGKKLYPIVSAVWGHCEVTMNYLGGLDSEPRALMDVCRRTIRMQMNKSITNLRIQQLPIPPILQKYVMYKE</sequence>
<dbReference type="Pfam" id="PF07525">
    <property type="entry name" value="SOCS_box"/>
    <property type="match status" value="1"/>
</dbReference>
<feature type="domain" description="SOCS box" evidence="6">
    <location>
        <begin position="350"/>
        <end position="393"/>
    </location>
</feature>
<feature type="compositionally biased region" description="Low complexity" evidence="4">
    <location>
        <begin position="122"/>
        <end position="137"/>
    </location>
</feature>
<evidence type="ECO:0000256" key="2">
    <source>
        <dbReference type="ARBA" id="ARBA00010910"/>
    </source>
</evidence>
<dbReference type="Pfam" id="PF00622">
    <property type="entry name" value="SPRY"/>
    <property type="match status" value="1"/>
</dbReference>
<evidence type="ECO:0000259" key="6">
    <source>
        <dbReference type="PROSITE" id="PS50225"/>
    </source>
</evidence>
<dbReference type="SUPFAM" id="SSF49899">
    <property type="entry name" value="Concanavalin A-like lectins/glucanases"/>
    <property type="match status" value="1"/>
</dbReference>
<comment type="similarity">
    <text evidence="2">Belongs to the SPSB family.</text>
</comment>
<dbReference type="WBParaSite" id="PDA_v2.g11307.t1">
    <property type="protein sequence ID" value="PDA_v2.g11307.t1"/>
    <property type="gene ID" value="PDA_v2.g11307"/>
</dbReference>
<evidence type="ECO:0000256" key="1">
    <source>
        <dbReference type="ARBA" id="ARBA00004496"/>
    </source>
</evidence>
<evidence type="ECO:0000259" key="5">
    <source>
        <dbReference type="PROSITE" id="PS50188"/>
    </source>
</evidence>
<dbReference type="GO" id="GO:0005737">
    <property type="term" value="C:cytoplasm"/>
    <property type="evidence" value="ECO:0007669"/>
    <property type="project" value="UniProtKB-SubCell"/>
</dbReference>
<dbReference type="FunFam" id="2.60.120.920:FF:000007">
    <property type="entry name" value="SPRY domain-containing SOCS box protein 1"/>
    <property type="match status" value="1"/>
</dbReference>
<dbReference type="InterPro" id="IPR001870">
    <property type="entry name" value="B30.2/SPRY"/>
</dbReference>
<proteinExistence type="inferred from homology"/>
<dbReference type="AlphaFoldDB" id="A0A914P250"/>
<feature type="compositionally biased region" description="Low complexity" evidence="4">
    <location>
        <begin position="94"/>
        <end position="114"/>
    </location>
</feature>
<dbReference type="InterPro" id="IPR013320">
    <property type="entry name" value="ConA-like_dom_sf"/>
</dbReference>
<protein>
    <submittedName>
        <fullName evidence="8">B30.2/SPRY domain-containing protein</fullName>
    </submittedName>
</protein>
<feature type="compositionally biased region" description="Low complexity" evidence="4">
    <location>
        <begin position="58"/>
        <end position="71"/>
    </location>
</feature>
<dbReference type="InterPro" id="IPR001496">
    <property type="entry name" value="SOCS_box"/>
</dbReference>
<feature type="domain" description="B30.2/SPRY" evidence="5">
    <location>
        <begin position="150"/>
        <end position="349"/>
    </location>
</feature>
<evidence type="ECO:0000313" key="7">
    <source>
        <dbReference type="Proteomes" id="UP000887578"/>
    </source>
</evidence>
<dbReference type="Gene3D" id="1.10.750.20">
    <property type="entry name" value="SOCS box"/>
    <property type="match status" value="1"/>
</dbReference>
<dbReference type="InterPro" id="IPR003877">
    <property type="entry name" value="SPRY_dom"/>
</dbReference>
<comment type="subcellular location">
    <subcellularLocation>
        <location evidence="1">Cytoplasm</location>
    </subcellularLocation>
</comment>
<dbReference type="PANTHER" id="PTHR12245:SF11">
    <property type="entry name" value="PROTEIN GUSTAVUS"/>
    <property type="match status" value="1"/>
</dbReference>
<evidence type="ECO:0000313" key="8">
    <source>
        <dbReference type="WBParaSite" id="PDA_v2.g11307.t1"/>
    </source>
</evidence>
<dbReference type="PANTHER" id="PTHR12245">
    <property type="entry name" value="SPRY DOMAIN CONTAINING SOCS BOX PROTEIN"/>
    <property type="match status" value="1"/>
</dbReference>
<reference evidence="8" key="1">
    <citation type="submission" date="2022-11" db="UniProtKB">
        <authorList>
            <consortium name="WormBaseParasite"/>
        </authorList>
    </citation>
    <scope>IDENTIFICATION</scope>
</reference>
<organism evidence="7 8">
    <name type="scientific">Panagrolaimus davidi</name>
    <dbReference type="NCBI Taxonomy" id="227884"/>
    <lineage>
        <taxon>Eukaryota</taxon>
        <taxon>Metazoa</taxon>
        <taxon>Ecdysozoa</taxon>
        <taxon>Nematoda</taxon>
        <taxon>Chromadorea</taxon>
        <taxon>Rhabditida</taxon>
        <taxon>Tylenchina</taxon>
        <taxon>Panagrolaimomorpha</taxon>
        <taxon>Panagrolaimoidea</taxon>
        <taxon>Panagrolaimidae</taxon>
        <taxon>Panagrolaimus</taxon>
    </lineage>
</organism>
<dbReference type="GO" id="GO:0043161">
    <property type="term" value="P:proteasome-mediated ubiquitin-dependent protein catabolic process"/>
    <property type="evidence" value="ECO:0007669"/>
    <property type="project" value="TreeGrafter"/>
</dbReference>
<name>A0A914P250_9BILA</name>
<dbReference type="CDD" id="cd12906">
    <property type="entry name" value="SPRY_SOCS1-2-4"/>
    <property type="match status" value="1"/>
</dbReference>
<dbReference type="PROSITE" id="PS50188">
    <property type="entry name" value="B302_SPRY"/>
    <property type="match status" value="1"/>
</dbReference>
<dbReference type="Proteomes" id="UP000887578">
    <property type="component" value="Unplaced"/>
</dbReference>
<dbReference type="FunFam" id="1.10.750.20:FF:000001">
    <property type="entry name" value="Ankyrin repeat and SOCS box containing 1"/>
    <property type="match status" value="1"/>
</dbReference>
<dbReference type="GO" id="GO:0019005">
    <property type="term" value="C:SCF ubiquitin ligase complex"/>
    <property type="evidence" value="ECO:0007669"/>
    <property type="project" value="TreeGrafter"/>
</dbReference>
<evidence type="ECO:0000256" key="4">
    <source>
        <dbReference type="SAM" id="MobiDB-lite"/>
    </source>
</evidence>
<evidence type="ECO:0000256" key="3">
    <source>
        <dbReference type="ARBA" id="ARBA00022490"/>
    </source>
</evidence>
<accession>A0A914P250</accession>
<keyword evidence="7" id="KW-1185">Reference proteome</keyword>
<feature type="compositionally biased region" description="Low complexity" evidence="4">
    <location>
        <begin position="18"/>
        <end position="41"/>
    </location>
</feature>
<feature type="region of interest" description="Disordered" evidence="4">
    <location>
        <begin position="13"/>
        <end position="145"/>
    </location>
</feature>
<dbReference type="InterPro" id="IPR043136">
    <property type="entry name" value="B30.2/SPRY_sf"/>
</dbReference>
<keyword evidence="3" id="KW-0963">Cytoplasm</keyword>
<dbReference type="SMART" id="SM00969">
    <property type="entry name" value="SOCS_box"/>
    <property type="match status" value="1"/>
</dbReference>